<evidence type="ECO:0000313" key="13">
    <source>
        <dbReference type="Proteomes" id="UP000266841"/>
    </source>
</evidence>
<sequence length="812" mass="88983">MRATSARIASASCRQCRHLRQHTTARQLSTLPLDDNRIEADSNKYYPKMFEPLYLGEHIGSLPNRVIMGSMHTGLEGHSIPRLVLPLLNAQDDHTDLTEMAVYFAERAKGGCGLMVTGGISPNRQGWVGPFASKLSTETERDKHRVVTSMVHSIRIPTYSPDSPDGTEPGRICLQILHTGRYAYHPFAVSASATKSPISPFPAKALSTSDVKATIADFVTCAVLAKEAGYDGVEVMGSEGYLINQFLVPRTNQRTDEYGGDFANRMRFAVEIVEETRRACGKDFIIIFRLSMLDLVKDGSSWTEIKALAQALEDVGVTIINTGIGWHEARVPTIATSVPRGAFAFVTKKLRDEQIVEVPLCTTNRINAPTTIEALLADGSSDLVSMARPFLADPEIVSKSREGRADDINTCIACNQACLDHAFVGRTASCLVNPQACHETELFIEPGSVHEDKRLNIGVIGAGPAGMAFANTAATIGHNVTLFDRADQIGGQFNMAKRIPGKEEFHETIRYFSGQLNQRAKEGKLNIQLRTEMTYDEMDRRSNSDDIDRIDKWIVATGVDPRVPNIPGLDHPNVLSYIDVLRNKAKVGQKVAVIGAGGIGFDVSEYLLHYDDTDDRDKRPNEVDADQFLESWGVDRSNSDRGGLAKERIENPHREIILMQRKKGKLGAGLGKTTGWIHRSTLLRSKRVEMIPGVSYDKVDENGHLHVTIGSGKERQSRVIVVDNIILCAGQISNRTLEDEAKNAFGGLASKVFTIGGAYEAGELDAKRAIDMGTRLALRIKEDEIEPGDQGSLGADVGAEEKMFNILKGISG</sequence>
<dbReference type="CDD" id="cd02930">
    <property type="entry name" value="DCR_FMN"/>
    <property type="match status" value="1"/>
</dbReference>
<keyword evidence="8" id="KW-0408">Iron</keyword>
<keyword evidence="4" id="KW-0285">Flavoprotein</keyword>
<dbReference type="GO" id="GO:0046872">
    <property type="term" value="F:metal ion binding"/>
    <property type="evidence" value="ECO:0007669"/>
    <property type="project" value="UniProtKB-KW"/>
</dbReference>
<dbReference type="Proteomes" id="UP000266841">
    <property type="component" value="Unassembled WGS sequence"/>
</dbReference>
<dbReference type="PRINTS" id="PR00368">
    <property type="entry name" value="FADPNR"/>
</dbReference>
<evidence type="ECO:0000256" key="9">
    <source>
        <dbReference type="ARBA" id="ARBA00023014"/>
    </source>
</evidence>
<dbReference type="InterPro" id="IPR036188">
    <property type="entry name" value="FAD/NAD-bd_sf"/>
</dbReference>
<dbReference type="Gene3D" id="3.50.50.60">
    <property type="entry name" value="FAD/NAD(P)-binding domain"/>
    <property type="match status" value="1"/>
</dbReference>
<dbReference type="PRINTS" id="PR00469">
    <property type="entry name" value="PNDRDTASEII"/>
</dbReference>
<dbReference type="PANTHER" id="PTHR42917">
    <property type="entry name" value="2,4-DIENOYL-COA REDUCTASE"/>
    <property type="match status" value="1"/>
</dbReference>
<keyword evidence="7" id="KW-0560">Oxidoreductase</keyword>
<evidence type="ECO:0000313" key="12">
    <source>
        <dbReference type="EMBL" id="EJK54451.1"/>
    </source>
</evidence>
<dbReference type="EMBL" id="AGNL01035788">
    <property type="protein sequence ID" value="EJK54451.1"/>
    <property type="molecule type" value="Genomic_DNA"/>
</dbReference>
<dbReference type="eggNOG" id="KOG0134">
    <property type="taxonomic scope" value="Eukaryota"/>
</dbReference>
<dbReference type="InterPro" id="IPR023753">
    <property type="entry name" value="FAD/NAD-binding_dom"/>
</dbReference>
<accession>K0S053</accession>
<dbReference type="SUPFAM" id="SSF51971">
    <property type="entry name" value="Nucleotide-binding domain"/>
    <property type="match status" value="1"/>
</dbReference>
<evidence type="ECO:0000256" key="6">
    <source>
        <dbReference type="ARBA" id="ARBA00022723"/>
    </source>
</evidence>
<dbReference type="InterPro" id="IPR001155">
    <property type="entry name" value="OxRdtase_FMN_N"/>
</dbReference>
<comment type="cofactor">
    <cofactor evidence="1">
        <name>FMN</name>
        <dbReference type="ChEBI" id="CHEBI:58210"/>
    </cofactor>
</comment>
<dbReference type="Pfam" id="PF07992">
    <property type="entry name" value="Pyr_redox_2"/>
    <property type="match status" value="1"/>
</dbReference>
<dbReference type="SUPFAM" id="SSF51905">
    <property type="entry name" value="FAD/NAD(P)-binding domain"/>
    <property type="match status" value="1"/>
</dbReference>
<dbReference type="Pfam" id="PF00724">
    <property type="entry name" value="Oxidored_FMN"/>
    <property type="match status" value="1"/>
</dbReference>
<dbReference type="Gene3D" id="3.20.20.70">
    <property type="entry name" value="Aldolase class I"/>
    <property type="match status" value="1"/>
</dbReference>
<dbReference type="InterPro" id="IPR051793">
    <property type="entry name" value="NADH:flavin_oxidoreductase"/>
</dbReference>
<organism evidence="12 13">
    <name type="scientific">Thalassiosira oceanica</name>
    <name type="common">Marine diatom</name>
    <dbReference type="NCBI Taxonomy" id="159749"/>
    <lineage>
        <taxon>Eukaryota</taxon>
        <taxon>Sar</taxon>
        <taxon>Stramenopiles</taxon>
        <taxon>Ochrophyta</taxon>
        <taxon>Bacillariophyta</taxon>
        <taxon>Coscinodiscophyceae</taxon>
        <taxon>Thalassiosirophycidae</taxon>
        <taxon>Thalassiosirales</taxon>
        <taxon>Thalassiosiraceae</taxon>
        <taxon>Thalassiosira</taxon>
    </lineage>
</organism>
<evidence type="ECO:0000256" key="1">
    <source>
        <dbReference type="ARBA" id="ARBA00001917"/>
    </source>
</evidence>
<dbReference type="OrthoDB" id="276546at2759"/>
<dbReference type="AlphaFoldDB" id="K0S053"/>
<dbReference type="PANTHER" id="PTHR42917:SF2">
    <property type="entry name" value="2,4-DIENOYL-COA REDUCTASE [(2E)-ENOYL-COA-PRODUCING]"/>
    <property type="match status" value="1"/>
</dbReference>
<comment type="cofactor">
    <cofactor evidence="2">
        <name>[4Fe-4S] cluster</name>
        <dbReference type="ChEBI" id="CHEBI:49883"/>
    </cofactor>
</comment>
<evidence type="ECO:0000256" key="5">
    <source>
        <dbReference type="ARBA" id="ARBA00022643"/>
    </source>
</evidence>
<name>K0S053_THAOC</name>
<evidence type="ECO:0000256" key="2">
    <source>
        <dbReference type="ARBA" id="ARBA00001966"/>
    </source>
</evidence>
<dbReference type="SUPFAM" id="SSF51395">
    <property type="entry name" value="FMN-linked oxidoreductases"/>
    <property type="match status" value="1"/>
</dbReference>
<evidence type="ECO:0008006" key="14">
    <source>
        <dbReference type="Google" id="ProtNLM"/>
    </source>
</evidence>
<keyword evidence="6" id="KW-0479">Metal-binding</keyword>
<gene>
    <name evidence="12" type="ORF">THAOC_25914</name>
</gene>
<keyword evidence="5" id="KW-0288">FMN</keyword>
<evidence type="ECO:0000256" key="4">
    <source>
        <dbReference type="ARBA" id="ARBA00022630"/>
    </source>
</evidence>
<dbReference type="InterPro" id="IPR013785">
    <property type="entry name" value="Aldolase_TIM"/>
</dbReference>
<feature type="domain" description="NADH:flavin oxidoreductase/NADH oxidase N-terminal" evidence="10">
    <location>
        <begin position="48"/>
        <end position="406"/>
    </location>
</feature>
<dbReference type="OMA" id="WGGDYAR"/>
<feature type="domain" description="FAD/NAD(P)-binding" evidence="11">
    <location>
        <begin position="457"/>
        <end position="741"/>
    </location>
</feature>
<dbReference type="Gene3D" id="3.40.50.720">
    <property type="entry name" value="NAD(P)-binding Rossmann-like Domain"/>
    <property type="match status" value="1"/>
</dbReference>
<proteinExistence type="inferred from homology"/>
<reference evidence="12 13" key="1">
    <citation type="journal article" date="2012" name="Genome Biol.">
        <title>Genome and low-iron response of an oceanic diatom adapted to chronic iron limitation.</title>
        <authorList>
            <person name="Lommer M."/>
            <person name="Specht M."/>
            <person name="Roy A.S."/>
            <person name="Kraemer L."/>
            <person name="Andreson R."/>
            <person name="Gutowska M.A."/>
            <person name="Wolf J."/>
            <person name="Bergner S.V."/>
            <person name="Schilhabel M.B."/>
            <person name="Klostermeier U.C."/>
            <person name="Beiko R.G."/>
            <person name="Rosenstiel P."/>
            <person name="Hippler M."/>
            <person name="Laroche J."/>
        </authorList>
    </citation>
    <scope>NUCLEOTIDE SEQUENCE [LARGE SCALE GENOMIC DNA]</scope>
    <source>
        <strain evidence="12 13">CCMP1005</strain>
    </source>
</reference>
<dbReference type="GO" id="GO:0010181">
    <property type="term" value="F:FMN binding"/>
    <property type="evidence" value="ECO:0007669"/>
    <property type="project" value="InterPro"/>
</dbReference>
<keyword evidence="9" id="KW-0411">Iron-sulfur</keyword>
<dbReference type="GO" id="GO:0051536">
    <property type="term" value="F:iron-sulfur cluster binding"/>
    <property type="evidence" value="ECO:0007669"/>
    <property type="project" value="UniProtKB-KW"/>
</dbReference>
<evidence type="ECO:0000259" key="10">
    <source>
        <dbReference type="Pfam" id="PF00724"/>
    </source>
</evidence>
<keyword evidence="13" id="KW-1185">Reference proteome</keyword>
<evidence type="ECO:0000256" key="8">
    <source>
        <dbReference type="ARBA" id="ARBA00023004"/>
    </source>
</evidence>
<evidence type="ECO:0000256" key="3">
    <source>
        <dbReference type="ARBA" id="ARBA00011048"/>
    </source>
</evidence>
<comment type="similarity">
    <text evidence="3">In the N-terminal section; belongs to the NADH:flavin oxidoreductase/NADH oxidase family.</text>
</comment>
<evidence type="ECO:0000259" key="11">
    <source>
        <dbReference type="Pfam" id="PF07992"/>
    </source>
</evidence>
<comment type="caution">
    <text evidence="12">The sequence shown here is derived from an EMBL/GenBank/DDBJ whole genome shotgun (WGS) entry which is preliminary data.</text>
</comment>
<dbReference type="GO" id="GO:0016491">
    <property type="term" value="F:oxidoreductase activity"/>
    <property type="evidence" value="ECO:0007669"/>
    <property type="project" value="UniProtKB-KW"/>
</dbReference>
<protein>
    <recommendedName>
        <fullName evidence="14">NADH:flavin oxidoreductase/NADH oxidase N-terminal domain-containing protein</fullName>
    </recommendedName>
</protein>
<evidence type="ECO:0000256" key="7">
    <source>
        <dbReference type="ARBA" id="ARBA00023002"/>
    </source>
</evidence>